<evidence type="ECO:0000313" key="2">
    <source>
        <dbReference type="Proteomes" id="UP000315750"/>
    </source>
</evidence>
<organism evidence="1 2">
    <name type="scientific">Aeoliella mucimassa</name>
    <dbReference type="NCBI Taxonomy" id="2527972"/>
    <lineage>
        <taxon>Bacteria</taxon>
        <taxon>Pseudomonadati</taxon>
        <taxon>Planctomycetota</taxon>
        <taxon>Planctomycetia</taxon>
        <taxon>Pirellulales</taxon>
        <taxon>Lacipirellulaceae</taxon>
        <taxon>Aeoliella</taxon>
    </lineage>
</organism>
<name>A0A518AQQ4_9BACT</name>
<reference evidence="1 2" key="1">
    <citation type="submission" date="2019-02" db="EMBL/GenBank/DDBJ databases">
        <title>Deep-cultivation of Planctomycetes and their phenomic and genomic characterization uncovers novel biology.</title>
        <authorList>
            <person name="Wiegand S."/>
            <person name="Jogler M."/>
            <person name="Boedeker C."/>
            <person name="Pinto D."/>
            <person name="Vollmers J."/>
            <person name="Rivas-Marin E."/>
            <person name="Kohn T."/>
            <person name="Peeters S.H."/>
            <person name="Heuer A."/>
            <person name="Rast P."/>
            <person name="Oberbeckmann S."/>
            <person name="Bunk B."/>
            <person name="Jeske O."/>
            <person name="Meyerdierks A."/>
            <person name="Storesund J.E."/>
            <person name="Kallscheuer N."/>
            <person name="Luecker S."/>
            <person name="Lage O.M."/>
            <person name="Pohl T."/>
            <person name="Merkel B.J."/>
            <person name="Hornburger P."/>
            <person name="Mueller R.-W."/>
            <person name="Bruemmer F."/>
            <person name="Labrenz M."/>
            <person name="Spormann A.M."/>
            <person name="Op den Camp H."/>
            <person name="Overmann J."/>
            <person name="Amann R."/>
            <person name="Jetten M.S.M."/>
            <person name="Mascher T."/>
            <person name="Medema M.H."/>
            <person name="Devos D.P."/>
            <person name="Kaster A.-K."/>
            <person name="Ovreas L."/>
            <person name="Rohde M."/>
            <person name="Galperin M.Y."/>
            <person name="Jogler C."/>
        </authorList>
    </citation>
    <scope>NUCLEOTIDE SEQUENCE [LARGE SCALE GENOMIC DNA]</scope>
    <source>
        <strain evidence="1 2">Pan181</strain>
    </source>
</reference>
<dbReference type="Proteomes" id="UP000315750">
    <property type="component" value="Chromosome"/>
</dbReference>
<proteinExistence type="predicted"/>
<evidence type="ECO:0000313" key="1">
    <source>
        <dbReference type="EMBL" id="QDU57047.1"/>
    </source>
</evidence>
<dbReference type="AlphaFoldDB" id="A0A518AQQ4"/>
<sequence length="86" mass="9480">MLDAHVTHDLVTELHEEIVQGVTLAGDQLAEHFATDHWPALGQHRLQGSQNLQVIPFGVDFQVAESAKPLWVLGLQQVVEIAPLPQ</sequence>
<accession>A0A518AQQ4</accession>
<dbReference type="KEGG" id="amuc:Pan181_32610"/>
<protein>
    <submittedName>
        <fullName evidence="1">Uncharacterized protein</fullName>
    </submittedName>
</protein>
<keyword evidence="2" id="KW-1185">Reference proteome</keyword>
<gene>
    <name evidence="1" type="ORF">Pan181_32610</name>
</gene>
<dbReference type="EMBL" id="CP036278">
    <property type="protein sequence ID" value="QDU57047.1"/>
    <property type="molecule type" value="Genomic_DNA"/>
</dbReference>